<dbReference type="GeneID" id="85315602"/>
<evidence type="ECO:0000256" key="3">
    <source>
        <dbReference type="ARBA" id="ARBA00021502"/>
    </source>
</evidence>
<evidence type="ECO:0000313" key="7">
    <source>
        <dbReference type="EMBL" id="KAK1768611.1"/>
    </source>
</evidence>
<feature type="compositionally biased region" description="Acidic residues" evidence="5">
    <location>
        <begin position="751"/>
        <end position="769"/>
    </location>
</feature>
<organism evidence="7 8">
    <name type="scientific">Phialemonium atrogriseum</name>
    <dbReference type="NCBI Taxonomy" id="1093897"/>
    <lineage>
        <taxon>Eukaryota</taxon>
        <taxon>Fungi</taxon>
        <taxon>Dikarya</taxon>
        <taxon>Ascomycota</taxon>
        <taxon>Pezizomycotina</taxon>
        <taxon>Sordariomycetes</taxon>
        <taxon>Sordariomycetidae</taxon>
        <taxon>Cephalothecales</taxon>
        <taxon>Cephalothecaceae</taxon>
        <taxon>Phialemonium</taxon>
    </lineage>
</organism>
<comment type="subcellular location">
    <subcellularLocation>
        <location evidence="1">Nucleus</location>
    </subcellularLocation>
</comment>
<feature type="region of interest" description="Disordered" evidence="5">
    <location>
        <begin position="664"/>
        <end position="769"/>
    </location>
</feature>
<evidence type="ECO:0000256" key="5">
    <source>
        <dbReference type="SAM" id="MobiDB-lite"/>
    </source>
</evidence>
<dbReference type="SUPFAM" id="SSF48371">
    <property type="entry name" value="ARM repeat"/>
    <property type="match status" value="1"/>
</dbReference>
<evidence type="ECO:0000313" key="8">
    <source>
        <dbReference type="Proteomes" id="UP001244011"/>
    </source>
</evidence>
<evidence type="ECO:0000256" key="4">
    <source>
        <dbReference type="ARBA" id="ARBA00023242"/>
    </source>
</evidence>
<reference evidence="7" key="1">
    <citation type="submission" date="2023-06" db="EMBL/GenBank/DDBJ databases">
        <title>Genome-scale phylogeny and comparative genomics of the fungal order Sordariales.</title>
        <authorList>
            <consortium name="Lawrence Berkeley National Laboratory"/>
            <person name="Hensen N."/>
            <person name="Bonometti L."/>
            <person name="Westerberg I."/>
            <person name="Brannstrom I.O."/>
            <person name="Guillou S."/>
            <person name="Cros-Aarteil S."/>
            <person name="Calhoun S."/>
            <person name="Haridas S."/>
            <person name="Kuo A."/>
            <person name="Mondo S."/>
            <person name="Pangilinan J."/>
            <person name="Riley R."/>
            <person name="Labutti K."/>
            <person name="Andreopoulos B."/>
            <person name="Lipzen A."/>
            <person name="Chen C."/>
            <person name="Yanf M."/>
            <person name="Daum C."/>
            <person name="Ng V."/>
            <person name="Clum A."/>
            <person name="Steindorff A."/>
            <person name="Ohm R."/>
            <person name="Martin F."/>
            <person name="Silar P."/>
            <person name="Natvig D."/>
            <person name="Lalanne C."/>
            <person name="Gautier V."/>
            <person name="Ament-Velasquez S.L."/>
            <person name="Kruys A."/>
            <person name="Hutchinson M.I."/>
            <person name="Powell A.J."/>
            <person name="Barry K."/>
            <person name="Miller A.N."/>
            <person name="Grigoriev I.V."/>
            <person name="Debuchy R."/>
            <person name="Gladieux P."/>
            <person name="Thoren M.H."/>
            <person name="Johannesson H."/>
        </authorList>
    </citation>
    <scope>NUCLEOTIDE SEQUENCE</scope>
    <source>
        <strain evidence="7">8032-3</strain>
    </source>
</reference>
<sequence length="769" mass="83214">MSLPPDLRVLVRRLASTSPDDLPRLCPILIKHVIRCAGPLSAPHDLKPKDNSSEASVLIHKFKTHIGSLLNGRSPGGRFAAIILVKAVIDVGGWECLRLSEPWVRGLISLLRKPGSSAAKELGIVALARIYTLLHGYQTLTREIATPTVASFVEACLQIIKPPASGVPLRLPTSLVETVVDALATLVPLYPATLRPTGNQMREAVRRYVAPTSSDNYVVTQPLSRASRRLLISLHHTAPKNGSSEEWAKTFNGFINISHATADQVFRAVQESWESAVGYNAQRVSVDGEPSGGGSSIEELPSWSGLLAGSERLVGLLELIADCFRCPTRTPVAIPLGAVMDLVSRVSLLMPPAPGQDDRYQLNPAIGREEKDQLWSVLPDIHVAASQLLLSIVQRLGRTVICLARDMLDQMARMFRSTRHIPSGHKNAFLLAKELLLITGPTLDKLTVDSLGLLIQACCRDLLDVAGYTQEPKQDPTPATNGAKGTKGTKGKAPSGNADAFLAPQSKLAAVLVADPAHQAVAGELLTVLLSRLPQGHLSPDSRGLIDRTAILCHNKDAMLASCLYPYKDKNGRYYPSILPFLIRQFPQDQEVEVLRSNLRAPKASSHEAFDPNSCLEALLEEPNEEMTFGVIGDSELQLRPSGGDEKAAEIVIPTFLPNVDVESETRPFVPQETAKLGSSAAEPDQTSPWGLAQSPLKRKGEELDSGVSKRLEKGKDVEMPLKPAPAPVQDVAAEDDNDSDSEGSVQIDMTFDDEDEDEDEDEGGDNVE</sequence>
<keyword evidence="4" id="KW-0539">Nucleus</keyword>
<comment type="caution">
    <text evidence="7">The sequence shown here is derived from an EMBL/GenBank/DDBJ whole genome shotgun (WGS) entry which is preliminary data.</text>
</comment>
<dbReference type="EMBL" id="MU839005">
    <property type="protein sequence ID" value="KAK1768611.1"/>
    <property type="molecule type" value="Genomic_DNA"/>
</dbReference>
<dbReference type="Proteomes" id="UP001244011">
    <property type="component" value="Unassembled WGS sequence"/>
</dbReference>
<dbReference type="AlphaFoldDB" id="A0AAJ0FHI2"/>
<keyword evidence="8" id="KW-1185">Reference proteome</keyword>
<evidence type="ECO:0000256" key="1">
    <source>
        <dbReference type="ARBA" id="ARBA00004123"/>
    </source>
</evidence>
<dbReference type="GO" id="GO:0005634">
    <property type="term" value="C:nucleus"/>
    <property type="evidence" value="ECO:0007669"/>
    <property type="project" value="UniProtKB-SubCell"/>
</dbReference>
<comment type="similarity">
    <text evidence="2">Belongs to the RIX1/PELP1 family.</text>
</comment>
<feature type="region of interest" description="Disordered" evidence="5">
    <location>
        <begin position="469"/>
        <end position="497"/>
    </location>
</feature>
<feature type="compositionally biased region" description="Low complexity" evidence="5">
    <location>
        <begin position="477"/>
        <end position="494"/>
    </location>
</feature>
<dbReference type="RefSeq" id="XP_060284824.1">
    <property type="nucleotide sequence ID" value="XM_060432415.1"/>
</dbReference>
<evidence type="ECO:0000259" key="6">
    <source>
        <dbReference type="Pfam" id="PF08167"/>
    </source>
</evidence>
<feature type="compositionally biased region" description="Basic and acidic residues" evidence="5">
    <location>
        <begin position="699"/>
        <end position="720"/>
    </location>
</feature>
<dbReference type="PANTHER" id="PTHR34105">
    <property type="entry name" value="PROLINE-, GLUTAMIC ACID- AND LEUCINE-RICH PROTEIN 1"/>
    <property type="match status" value="1"/>
</dbReference>
<dbReference type="Pfam" id="PF08167">
    <property type="entry name" value="RIX1"/>
    <property type="match status" value="1"/>
</dbReference>
<protein>
    <recommendedName>
        <fullName evidence="3">Pre-rRNA-processing protein RIX1</fullName>
    </recommendedName>
</protein>
<dbReference type="InterPro" id="IPR012583">
    <property type="entry name" value="RIX1_N"/>
</dbReference>
<gene>
    <name evidence="7" type="ORF">QBC33DRAFT_610488</name>
</gene>
<dbReference type="InterPro" id="IPR016024">
    <property type="entry name" value="ARM-type_fold"/>
</dbReference>
<dbReference type="PANTHER" id="PTHR34105:SF1">
    <property type="entry name" value="PROLINE-, GLUTAMIC ACID- AND LEUCINE-RICH PROTEIN 1"/>
    <property type="match status" value="1"/>
</dbReference>
<proteinExistence type="inferred from homology"/>
<name>A0AAJ0FHI2_9PEZI</name>
<feature type="compositionally biased region" description="Acidic residues" evidence="5">
    <location>
        <begin position="733"/>
        <end position="742"/>
    </location>
</feature>
<dbReference type="GO" id="GO:0006364">
    <property type="term" value="P:rRNA processing"/>
    <property type="evidence" value="ECO:0007669"/>
    <property type="project" value="TreeGrafter"/>
</dbReference>
<accession>A0AAJ0FHI2</accession>
<feature type="domain" description="Pre-rRNA-processing protein RIX1 N-terminal" evidence="6">
    <location>
        <begin position="6"/>
        <end position="215"/>
    </location>
</feature>
<evidence type="ECO:0000256" key="2">
    <source>
        <dbReference type="ARBA" id="ARBA00010511"/>
    </source>
</evidence>